<feature type="domain" description="CUB" evidence="5">
    <location>
        <begin position="21"/>
        <end position="130"/>
    </location>
</feature>
<keyword evidence="2" id="KW-1015">Disulfide bond</keyword>
<accession>A0A3L5TV56</accession>
<feature type="signal peptide" evidence="4">
    <location>
        <begin position="1"/>
        <end position="20"/>
    </location>
</feature>
<dbReference type="SUPFAM" id="SSF49854">
    <property type="entry name" value="Spermadhesin, CUB domain"/>
    <property type="match status" value="1"/>
</dbReference>
<dbReference type="PANTHER" id="PTHR24251">
    <property type="entry name" value="OVOCHYMASE-RELATED"/>
    <property type="match status" value="1"/>
</dbReference>
<dbReference type="CDD" id="cd00041">
    <property type="entry name" value="CUB"/>
    <property type="match status" value="1"/>
</dbReference>
<dbReference type="InterPro" id="IPR000859">
    <property type="entry name" value="CUB_dom"/>
</dbReference>
<dbReference type="Gene3D" id="2.60.120.290">
    <property type="entry name" value="Spermadhesin, CUB domain"/>
    <property type="match status" value="1"/>
</dbReference>
<dbReference type="EMBL" id="KV581371">
    <property type="protein sequence ID" value="OPL33837.1"/>
    <property type="molecule type" value="Genomic_DNA"/>
</dbReference>
<dbReference type="PROSITE" id="PS01180">
    <property type="entry name" value="CUB"/>
    <property type="match status" value="1"/>
</dbReference>
<protein>
    <submittedName>
        <fullName evidence="6">Tolloid-like 2protein</fullName>
    </submittedName>
</protein>
<dbReference type="SMART" id="SM00042">
    <property type="entry name" value="CUB"/>
    <property type="match status" value="1"/>
</dbReference>
<feature type="non-terminal residue" evidence="6">
    <location>
        <position position="1"/>
    </location>
</feature>
<dbReference type="AlphaFoldDB" id="A0A3L5TV56"/>
<keyword evidence="7" id="KW-1185">Reference proteome</keyword>
<dbReference type="FunFam" id="2.60.120.290:FF:000013">
    <property type="entry name" value="Membrane frizzled-related protein"/>
    <property type="match status" value="1"/>
</dbReference>
<evidence type="ECO:0000256" key="1">
    <source>
        <dbReference type="ARBA" id="ARBA00022737"/>
    </source>
</evidence>
<evidence type="ECO:0000256" key="4">
    <source>
        <dbReference type="SAM" id="SignalP"/>
    </source>
</evidence>
<dbReference type="Pfam" id="PF00431">
    <property type="entry name" value="CUB"/>
    <property type="match status" value="1"/>
</dbReference>
<reference evidence="6 7" key="1">
    <citation type="journal article" date="2016" name="PLoS ONE">
        <title>A First Insight into the Genome of the Filter-Feeder Mussel Mytilus galloprovincialis.</title>
        <authorList>
            <person name="Murgarella M."/>
            <person name="Puiu D."/>
            <person name="Novoa B."/>
            <person name="Figueras A."/>
            <person name="Posada D."/>
            <person name="Canchaya C."/>
        </authorList>
    </citation>
    <scope>NUCLEOTIDE SEQUENCE [LARGE SCALE GENOMIC DNA]</scope>
    <source>
        <tissue evidence="6">Muscle</tissue>
    </source>
</reference>
<gene>
    <name evidence="6" type="ORF">AM593_00719</name>
</gene>
<keyword evidence="1" id="KW-0677">Repeat</keyword>
<feature type="chain" id="PRO_5018267725" evidence="4">
    <location>
        <begin position="21"/>
        <end position="142"/>
    </location>
</feature>
<evidence type="ECO:0000256" key="3">
    <source>
        <dbReference type="PROSITE-ProRule" id="PRU00059"/>
    </source>
</evidence>
<name>A0A3L5TV56_MYTGA</name>
<evidence type="ECO:0000313" key="7">
    <source>
        <dbReference type="Proteomes" id="UP000266721"/>
    </source>
</evidence>
<organism evidence="6 7">
    <name type="scientific">Mytilus galloprovincialis</name>
    <name type="common">Mediterranean mussel</name>
    <dbReference type="NCBI Taxonomy" id="29158"/>
    <lineage>
        <taxon>Eukaryota</taxon>
        <taxon>Metazoa</taxon>
        <taxon>Spiralia</taxon>
        <taxon>Lophotrochozoa</taxon>
        <taxon>Mollusca</taxon>
        <taxon>Bivalvia</taxon>
        <taxon>Autobranchia</taxon>
        <taxon>Pteriomorphia</taxon>
        <taxon>Mytilida</taxon>
        <taxon>Mytiloidea</taxon>
        <taxon>Mytilidae</taxon>
        <taxon>Mytilinae</taxon>
        <taxon>Mytilus</taxon>
    </lineage>
</organism>
<dbReference type="Proteomes" id="UP000266721">
    <property type="component" value="Unassembled WGS sequence"/>
</dbReference>
<evidence type="ECO:0000313" key="6">
    <source>
        <dbReference type="EMBL" id="OPL33837.1"/>
    </source>
</evidence>
<evidence type="ECO:0000256" key="2">
    <source>
        <dbReference type="ARBA" id="ARBA00023157"/>
    </source>
</evidence>
<comment type="caution">
    <text evidence="3">Lacks conserved residue(s) required for the propagation of feature annotation.</text>
</comment>
<proteinExistence type="predicted"/>
<sequence length="142" mass="15883">MFYGYSFVFMSSLLIGLSTGCSFNVTKTSGNLTSPNYPGQYNRNMDCVYVIMSPTKQPITLIFEDFEVEYDVNCKDDYVSVKDGDNTLLGNYCGNKNPPPLLALSGVVIIKFHSDYYVSRKGFLAVFNDSQGNICLVYIAIR</sequence>
<evidence type="ECO:0000259" key="5">
    <source>
        <dbReference type="PROSITE" id="PS01180"/>
    </source>
</evidence>
<dbReference type="InterPro" id="IPR035914">
    <property type="entry name" value="Sperma_CUB_dom_sf"/>
</dbReference>
<comment type="caution">
    <text evidence="6">The sequence shown here is derived from an EMBL/GenBank/DDBJ whole genome shotgun (WGS) entry which is preliminary data.</text>
</comment>
<keyword evidence="4" id="KW-0732">Signal</keyword>